<evidence type="ECO:0000313" key="4">
    <source>
        <dbReference type="Proteomes" id="UP000830115"/>
    </source>
</evidence>
<keyword evidence="1" id="KW-0472">Membrane</keyword>
<keyword evidence="1" id="KW-0812">Transmembrane</keyword>
<dbReference type="PANTHER" id="PTHR39157:SF1">
    <property type="entry name" value="DOXX FAMILY PROTEIN"/>
    <property type="match status" value="1"/>
</dbReference>
<dbReference type="PANTHER" id="PTHR39157">
    <property type="entry name" value="INTEGRAL MEMBRANE PROTEIN-RELATED"/>
    <property type="match status" value="1"/>
</dbReference>
<evidence type="ECO:0000259" key="2">
    <source>
        <dbReference type="Pfam" id="PF04173"/>
    </source>
</evidence>
<organism evidence="3 4">
    <name type="scientific">Streptomyces halobius</name>
    <dbReference type="NCBI Taxonomy" id="2879846"/>
    <lineage>
        <taxon>Bacteria</taxon>
        <taxon>Bacillati</taxon>
        <taxon>Actinomycetota</taxon>
        <taxon>Actinomycetes</taxon>
        <taxon>Kitasatosporales</taxon>
        <taxon>Streptomycetaceae</taxon>
        <taxon>Streptomyces</taxon>
    </lineage>
</organism>
<evidence type="ECO:0000313" key="3">
    <source>
        <dbReference type="EMBL" id="UQA93534.1"/>
    </source>
</evidence>
<protein>
    <submittedName>
        <fullName evidence="3">DoxX family membrane protein</fullName>
    </submittedName>
</protein>
<sequence>MVHADRTIGADLGGAGAGFRGQMARYALLPLRFFLGGTFIYAGLDKLTDAGFLAARGTGSLGEVLSQVHDSAALPQLVELAQNSPVGFGYAIAIGELAVGVGTLVGLVGRLAAFGGAFISLTLWLTVSWSIEPYYYGNDLVYLMAWVPLILAGAPMLSLDKALATRRSRHGAQLFG</sequence>
<dbReference type="Pfam" id="PF04173">
    <property type="entry name" value="DoxD"/>
    <property type="match status" value="1"/>
</dbReference>
<keyword evidence="4" id="KW-1185">Reference proteome</keyword>
<feature type="transmembrane region" description="Helical" evidence="1">
    <location>
        <begin position="112"/>
        <end position="131"/>
    </location>
</feature>
<dbReference type="Proteomes" id="UP000830115">
    <property type="component" value="Chromosome"/>
</dbReference>
<dbReference type="EMBL" id="CP086322">
    <property type="protein sequence ID" value="UQA93534.1"/>
    <property type="molecule type" value="Genomic_DNA"/>
</dbReference>
<gene>
    <name evidence="3" type="ORF">K9S39_18245</name>
</gene>
<keyword evidence="1" id="KW-1133">Transmembrane helix</keyword>
<dbReference type="InterPro" id="IPR007301">
    <property type="entry name" value="DoxD"/>
</dbReference>
<feature type="transmembrane region" description="Helical" evidence="1">
    <location>
        <begin position="143"/>
        <end position="159"/>
    </location>
</feature>
<dbReference type="RefSeq" id="WP_248864412.1">
    <property type="nucleotide sequence ID" value="NZ_CP086322.1"/>
</dbReference>
<reference evidence="3" key="1">
    <citation type="submission" date="2021-10" db="EMBL/GenBank/DDBJ databases">
        <title>Streptomyces nigrumlapis sp.nov.,an antimicrobial producing actinobacterium isolated from Black Gobi rocks.</title>
        <authorList>
            <person name="Wen Y."/>
            <person name="Zhang W."/>
            <person name="Liu X.G."/>
        </authorList>
    </citation>
    <scope>NUCLEOTIDE SEQUENCE</scope>
    <source>
        <strain evidence="3">ST13-2-2</strain>
    </source>
</reference>
<accession>A0ABY4M6X2</accession>
<feature type="transmembrane region" description="Helical" evidence="1">
    <location>
        <begin position="26"/>
        <end position="44"/>
    </location>
</feature>
<feature type="transmembrane region" description="Helical" evidence="1">
    <location>
        <begin position="87"/>
        <end position="105"/>
    </location>
</feature>
<name>A0ABY4M6X2_9ACTN</name>
<feature type="domain" description="TQO small subunit DoxD" evidence="2">
    <location>
        <begin position="29"/>
        <end position="167"/>
    </location>
</feature>
<evidence type="ECO:0000256" key="1">
    <source>
        <dbReference type="SAM" id="Phobius"/>
    </source>
</evidence>
<proteinExistence type="predicted"/>